<dbReference type="Pfam" id="PF04892">
    <property type="entry name" value="VanZ"/>
    <property type="match status" value="1"/>
</dbReference>
<dbReference type="EMBL" id="JACHMH010000001">
    <property type="protein sequence ID" value="MBB4674888.1"/>
    <property type="molecule type" value="Genomic_DNA"/>
</dbReference>
<feature type="transmembrane region" description="Helical" evidence="6">
    <location>
        <begin position="290"/>
        <end position="312"/>
    </location>
</feature>
<evidence type="ECO:0000256" key="6">
    <source>
        <dbReference type="SAM" id="Phobius"/>
    </source>
</evidence>
<feature type="transmembrane region" description="Helical" evidence="6">
    <location>
        <begin position="240"/>
        <end position="257"/>
    </location>
</feature>
<evidence type="ECO:0000313" key="9">
    <source>
        <dbReference type="EMBL" id="MBB4674888.1"/>
    </source>
</evidence>
<feature type="transmembrane region" description="Helical" evidence="6">
    <location>
        <begin position="138"/>
        <end position="160"/>
    </location>
</feature>
<feature type="transmembrane region" description="Helical" evidence="6">
    <location>
        <begin position="12"/>
        <end position="32"/>
    </location>
</feature>
<protein>
    <submittedName>
        <fullName evidence="9">Glycopeptide antibiotics resistance protein</fullName>
    </submittedName>
</protein>
<dbReference type="InterPro" id="IPR006976">
    <property type="entry name" value="VanZ-like"/>
</dbReference>
<comment type="subcellular location">
    <subcellularLocation>
        <location evidence="1">Membrane</location>
        <topology evidence="1">Multi-pass membrane protein</topology>
    </subcellularLocation>
</comment>
<evidence type="ECO:0000259" key="7">
    <source>
        <dbReference type="Pfam" id="PF04892"/>
    </source>
</evidence>
<comment type="caution">
    <text evidence="9">The sequence shown here is derived from an EMBL/GenBank/DDBJ whole genome shotgun (WGS) entry which is preliminary data.</text>
</comment>
<dbReference type="Proteomes" id="UP000533598">
    <property type="component" value="Unassembled WGS sequence"/>
</dbReference>
<evidence type="ECO:0000256" key="3">
    <source>
        <dbReference type="ARBA" id="ARBA00022989"/>
    </source>
</evidence>
<feature type="transmembrane region" description="Helical" evidence="6">
    <location>
        <begin position="332"/>
        <end position="352"/>
    </location>
</feature>
<dbReference type="PANTHER" id="PTHR36834">
    <property type="entry name" value="MEMBRANE PROTEIN-RELATED"/>
    <property type="match status" value="1"/>
</dbReference>
<keyword evidence="3 6" id="KW-1133">Transmembrane helix</keyword>
<feature type="domain" description="VanZ-like" evidence="7">
    <location>
        <begin position="50"/>
        <end position="187"/>
    </location>
</feature>
<name>A0A7W7FRZ7_9PSEU</name>
<dbReference type="AlphaFoldDB" id="A0A7W7FRZ7"/>
<evidence type="ECO:0000313" key="10">
    <source>
        <dbReference type="Proteomes" id="UP000533598"/>
    </source>
</evidence>
<accession>A0A7W7FRZ7</accession>
<reference evidence="9 10" key="1">
    <citation type="submission" date="2020-08" db="EMBL/GenBank/DDBJ databases">
        <title>Sequencing the genomes of 1000 actinobacteria strains.</title>
        <authorList>
            <person name="Klenk H.-P."/>
        </authorList>
    </citation>
    <scope>NUCLEOTIDE SEQUENCE [LARGE SCALE GENOMIC DNA]</scope>
    <source>
        <strain evidence="9 10">DSM 44230</strain>
    </source>
</reference>
<sequence>MPQLYVQNIQTGLFYFLIVGLALLIPVVVFHYMRFGRVDPRRSFVLYATLLYGLVLLALVFMPFPPIDSVCTGRQSTQFVPFQFISDIQTELAKHNRSGFLAGLTSKSMLSFVFNIALFVPLGVLLRRVHGLRRRWVLAIGFGASLLIEITQVTGNFGIYPCPYRLFDIDDLMANTLGAALGGLIAPAALIVPKLLPAAETRALADSASLPRQVVGYGLDVVIIGFAALVLNAFTGYEPGLLLVLVYLLARIVLPLLDHGYTPAGRLLKFKVRKADGSPAPLGRLVLREIFGPAGVLVVLTGLAFTAAVVLIRLQEQLDLAARFGLPEKEMLILIGLGGLAAFTLLLLAPVFRRDQRAWHDLFAGLRCVLDHPRPTPPAEPDLAGSVHASVDAPESPRSPAL</sequence>
<feature type="transmembrane region" description="Helical" evidence="6">
    <location>
        <begin position="172"/>
        <end position="193"/>
    </location>
</feature>
<organism evidence="9 10">
    <name type="scientific">Crossiella cryophila</name>
    <dbReference type="NCBI Taxonomy" id="43355"/>
    <lineage>
        <taxon>Bacteria</taxon>
        <taxon>Bacillati</taxon>
        <taxon>Actinomycetota</taxon>
        <taxon>Actinomycetes</taxon>
        <taxon>Pseudonocardiales</taxon>
        <taxon>Pseudonocardiaceae</taxon>
        <taxon>Crossiella</taxon>
    </lineage>
</organism>
<dbReference type="RefSeq" id="WP_185000953.1">
    <property type="nucleotide sequence ID" value="NZ_BAAAUI010000018.1"/>
</dbReference>
<keyword evidence="4 6" id="KW-0472">Membrane</keyword>
<feature type="transmembrane region" description="Helical" evidence="6">
    <location>
        <begin position="214"/>
        <end position="234"/>
    </location>
</feature>
<evidence type="ECO:0000256" key="1">
    <source>
        <dbReference type="ARBA" id="ARBA00004141"/>
    </source>
</evidence>
<evidence type="ECO:0000259" key="8">
    <source>
        <dbReference type="Pfam" id="PF06271"/>
    </source>
</evidence>
<gene>
    <name evidence="9" type="ORF">HNR67_001006</name>
</gene>
<feature type="domain" description="RDD" evidence="8">
    <location>
        <begin position="228"/>
        <end position="365"/>
    </location>
</feature>
<dbReference type="GO" id="GO:0016020">
    <property type="term" value="C:membrane"/>
    <property type="evidence" value="ECO:0007669"/>
    <property type="project" value="UniProtKB-SubCell"/>
</dbReference>
<feature type="transmembrane region" description="Helical" evidence="6">
    <location>
        <begin position="44"/>
        <end position="64"/>
    </location>
</feature>
<dbReference type="InterPro" id="IPR053150">
    <property type="entry name" value="Teicoplanin_resist-assoc"/>
</dbReference>
<feature type="transmembrane region" description="Helical" evidence="6">
    <location>
        <begin position="108"/>
        <end position="126"/>
    </location>
</feature>
<dbReference type="PANTHER" id="PTHR36834:SF1">
    <property type="entry name" value="INTEGRAL MEMBRANE PROTEIN"/>
    <property type="match status" value="1"/>
</dbReference>
<keyword evidence="10" id="KW-1185">Reference proteome</keyword>
<proteinExistence type="predicted"/>
<keyword evidence="2 6" id="KW-0812">Transmembrane</keyword>
<evidence type="ECO:0000256" key="2">
    <source>
        <dbReference type="ARBA" id="ARBA00022692"/>
    </source>
</evidence>
<dbReference type="Pfam" id="PF06271">
    <property type="entry name" value="RDD"/>
    <property type="match status" value="1"/>
</dbReference>
<feature type="region of interest" description="Disordered" evidence="5">
    <location>
        <begin position="377"/>
        <end position="402"/>
    </location>
</feature>
<evidence type="ECO:0000256" key="5">
    <source>
        <dbReference type="SAM" id="MobiDB-lite"/>
    </source>
</evidence>
<dbReference type="InterPro" id="IPR010432">
    <property type="entry name" value="RDD"/>
</dbReference>
<evidence type="ECO:0000256" key="4">
    <source>
        <dbReference type="ARBA" id="ARBA00023136"/>
    </source>
</evidence>